<name>A0ABX3TXR3_9GAMM</name>
<organism evidence="2 3">
    <name type="scientific">Rouxiella silvae</name>
    <dbReference type="NCBI Taxonomy" id="1646373"/>
    <lineage>
        <taxon>Bacteria</taxon>
        <taxon>Pseudomonadati</taxon>
        <taxon>Pseudomonadota</taxon>
        <taxon>Gammaproteobacteria</taxon>
        <taxon>Enterobacterales</taxon>
        <taxon>Yersiniaceae</taxon>
        <taxon>Rouxiella</taxon>
    </lineage>
</organism>
<evidence type="ECO:0000313" key="2">
    <source>
        <dbReference type="EMBL" id="ORJ20026.1"/>
    </source>
</evidence>
<dbReference type="Pfam" id="PF23961">
    <property type="entry name" value="Phage_tail_terminator_9"/>
    <property type="match status" value="1"/>
</dbReference>
<dbReference type="Proteomes" id="UP000192722">
    <property type="component" value="Unassembled WGS sequence"/>
</dbReference>
<accession>A0ABX3TXR3</accession>
<reference evidence="2 3" key="1">
    <citation type="journal article" date="2017" name="Int. J. Syst. Evol. Microbiol.">
        <title>Rouxiella badensis sp. nov. and Rouxiella silvae sp. nov. isolated from peat bog soil in Germany and emendation of the genus description.</title>
        <authorList>
            <person name="Le Fleche-Mateos A."/>
            <person name="Kugler J.H."/>
            <person name="Hansen S.H."/>
            <person name="Syldatk C."/>
            <person name="Hausmann R."/>
            <person name="Lomprez F."/>
            <person name="Vandenbogaert M."/>
            <person name="Manuguerra J.C."/>
            <person name="Grimont P.A."/>
        </authorList>
    </citation>
    <scope>NUCLEOTIDE SEQUENCE [LARGE SCALE GENOMIC DNA]</scope>
    <source>
        <strain evidence="2 3">213</strain>
    </source>
</reference>
<proteinExistence type="predicted"/>
<gene>
    <name evidence="2" type="ORF">BS639_17175</name>
</gene>
<sequence length="202" mass="22477">MVLDSCRRIASCNRLMEVRLLSNDSTAAGWLTPTGDPPDTDESLERKLSQWVKALSGLPDGMVRPRWTPVQPAQPAQSVNWCGFGILSITGDDNPAFVNQSDDSTEMWKHEQIECMTSFYGPGSQGVASQFRDGLKVSQNNAQLNTLGLSLGEYSKLVSAPELINQQWVRRYDMTIFLRRKLIRTYGIKSVLGTNFTITTGD</sequence>
<dbReference type="InterPro" id="IPR057087">
    <property type="entry name" value="Gp12-like"/>
</dbReference>
<dbReference type="EMBL" id="MRWD01000044">
    <property type="protein sequence ID" value="ORJ20026.1"/>
    <property type="molecule type" value="Genomic_DNA"/>
</dbReference>
<evidence type="ECO:0000259" key="1">
    <source>
        <dbReference type="Pfam" id="PF23961"/>
    </source>
</evidence>
<keyword evidence="3" id="KW-1185">Reference proteome</keyword>
<feature type="domain" description="Phage neck terminator protein gp12-like" evidence="1">
    <location>
        <begin position="43"/>
        <end position="201"/>
    </location>
</feature>
<comment type="caution">
    <text evidence="2">The sequence shown here is derived from an EMBL/GenBank/DDBJ whole genome shotgun (WGS) entry which is preliminary data.</text>
</comment>
<protein>
    <recommendedName>
        <fullName evidence="1">Phage neck terminator protein gp12-like domain-containing protein</fullName>
    </recommendedName>
</protein>
<evidence type="ECO:0000313" key="3">
    <source>
        <dbReference type="Proteomes" id="UP000192722"/>
    </source>
</evidence>